<evidence type="ECO:0000313" key="3">
    <source>
        <dbReference type="Proteomes" id="UP000612362"/>
    </source>
</evidence>
<protein>
    <submittedName>
        <fullName evidence="2">Uncharacterized protein</fullName>
    </submittedName>
</protein>
<dbReference type="Proteomes" id="UP000612362">
    <property type="component" value="Unassembled WGS sequence"/>
</dbReference>
<gene>
    <name evidence="2" type="ORF">KSX_61480</name>
</gene>
<feature type="compositionally biased region" description="Basic and acidic residues" evidence="1">
    <location>
        <begin position="143"/>
        <end position="156"/>
    </location>
</feature>
<dbReference type="AlphaFoldDB" id="A0A8J3I6Z4"/>
<evidence type="ECO:0000313" key="2">
    <source>
        <dbReference type="EMBL" id="GHO47985.1"/>
    </source>
</evidence>
<proteinExistence type="predicted"/>
<reference evidence="2" key="1">
    <citation type="submission" date="2020-10" db="EMBL/GenBank/DDBJ databases">
        <title>Taxonomic study of unclassified bacteria belonging to the class Ktedonobacteria.</title>
        <authorList>
            <person name="Yabe S."/>
            <person name="Wang C.M."/>
            <person name="Zheng Y."/>
            <person name="Sakai Y."/>
            <person name="Cavaletti L."/>
            <person name="Monciardini P."/>
            <person name="Donadio S."/>
        </authorList>
    </citation>
    <scope>NUCLEOTIDE SEQUENCE</scope>
    <source>
        <strain evidence="2">SOSP1-1</strain>
    </source>
</reference>
<evidence type="ECO:0000256" key="1">
    <source>
        <dbReference type="SAM" id="MobiDB-lite"/>
    </source>
</evidence>
<feature type="region of interest" description="Disordered" evidence="1">
    <location>
        <begin position="143"/>
        <end position="163"/>
    </location>
</feature>
<comment type="caution">
    <text evidence="2">The sequence shown here is derived from an EMBL/GenBank/DDBJ whole genome shotgun (WGS) entry which is preliminary data.</text>
</comment>
<dbReference type="EMBL" id="BNJF01000003">
    <property type="protein sequence ID" value="GHO47985.1"/>
    <property type="molecule type" value="Genomic_DNA"/>
</dbReference>
<feature type="compositionally biased region" description="Polar residues" evidence="1">
    <location>
        <begin position="1"/>
        <end position="11"/>
    </location>
</feature>
<organism evidence="2 3">
    <name type="scientific">Ktedonospora formicarum</name>
    <dbReference type="NCBI Taxonomy" id="2778364"/>
    <lineage>
        <taxon>Bacteria</taxon>
        <taxon>Bacillati</taxon>
        <taxon>Chloroflexota</taxon>
        <taxon>Ktedonobacteria</taxon>
        <taxon>Ktedonobacterales</taxon>
        <taxon>Ktedonobacteraceae</taxon>
        <taxon>Ktedonospora</taxon>
    </lineage>
</organism>
<accession>A0A8J3I6Z4</accession>
<sequence>MSNTEQPTSNLPEPFRKAFRTSRTTNTRPRRVRGSSRLHFDPLQPLFTPELPSAEDMGFEDELEMALWLGIEAEPTEPEREQAPRWYTLDNLPYVPMEQMLAHEMQERGWPLRSFEQCVPKSTVEYYEAQELRHELMEIEKQRKANEQAYQRKRDIDDQESCA</sequence>
<name>A0A8J3I6Z4_9CHLR</name>
<keyword evidence="3" id="KW-1185">Reference proteome</keyword>
<feature type="region of interest" description="Disordered" evidence="1">
    <location>
        <begin position="1"/>
        <end position="35"/>
    </location>
</feature>
<dbReference type="RefSeq" id="WP_220197201.1">
    <property type="nucleotide sequence ID" value="NZ_BNJF01000003.1"/>
</dbReference>